<dbReference type="Proteomes" id="UP001437256">
    <property type="component" value="Unassembled WGS sequence"/>
</dbReference>
<feature type="domain" description="DUF7702" evidence="2">
    <location>
        <begin position="13"/>
        <end position="115"/>
    </location>
</feature>
<reference evidence="3 4" key="1">
    <citation type="submission" date="2024-05" db="EMBL/GenBank/DDBJ databases">
        <title>A draft genome resource for the thread blight pathogen Marasmius tenuissimus strain MS-2.</title>
        <authorList>
            <person name="Yulfo-Soto G.E."/>
            <person name="Baruah I.K."/>
            <person name="Amoako-Attah I."/>
            <person name="Bukari Y."/>
            <person name="Meinhardt L.W."/>
            <person name="Bailey B.A."/>
            <person name="Cohen S.P."/>
        </authorList>
    </citation>
    <scope>NUCLEOTIDE SEQUENCE [LARGE SCALE GENOMIC DNA]</scope>
    <source>
        <strain evidence="3 4">MS-2</strain>
    </source>
</reference>
<organism evidence="3 4">
    <name type="scientific">Marasmius tenuissimus</name>
    <dbReference type="NCBI Taxonomy" id="585030"/>
    <lineage>
        <taxon>Eukaryota</taxon>
        <taxon>Fungi</taxon>
        <taxon>Dikarya</taxon>
        <taxon>Basidiomycota</taxon>
        <taxon>Agaricomycotina</taxon>
        <taxon>Agaricomycetes</taxon>
        <taxon>Agaricomycetidae</taxon>
        <taxon>Agaricales</taxon>
        <taxon>Marasmiineae</taxon>
        <taxon>Marasmiaceae</taxon>
        <taxon>Marasmius</taxon>
    </lineage>
</organism>
<keyword evidence="4" id="KW-1185">Reference proteome</keyword>
<gene>
    <name evidence="3" type="ORF">AAF712_002322</name>
</gene>
<proteinExistence type="predicted"/>
<keyword evidence="1" id="KW-0472">Membrane</keyword>
<dbReference type="Pfam" id="PF24800">
    <property type="entry name" value="DUF7702"/>
    <property type="match status" value="1"/>
</dbReference>
<comment type="caution">
    <text evidence="3">The sequence shown here is derived from an EMBL/GenBank/DDBJ whole genome shotgun (WGS) entry which is preliminary data.</text>
</comment>
<protein>
    <recommendedName>
        <fullName evidence="2">DUF7702 domain-containing protein</fullName>
    </recommendedName>
</protein>
<evidence type="ECO:0000259" key="2">
    <source>
        <dbReference type="Pfam" id="PF24800"/>
    </source>
</evidence>
<dbReference type="InterPro" id="IPR056119">
    <property type="entry name" value="DUF7702"/>
</dbReference>
<evidence type="ECO:0000313" key="4">
    <source>
        <dbReference type="Proteomes" id="UP001437256"/>
    </source>
</evidence>
<evidence type="ECO:0000313" key="3">
    <source>
        <dbReference type="EMBL" id="KAL0070490.1"/>
    </source>
</evidence>
<accession>A0ABR3AAD7</accession>
<feature type="transmembrane region" description="Helical" evidence="1">
    <location>
        <begin position="64"/>
        <end position="82"/>
    </location>
</feature>
<feature type="transmembrane region" description="Helical" evidence="1">
    <location>
        <begin position="23"/>
        <end position="44"/>
    </location>
</feature>
<keyword evidence="1" id="KW-1133">Transmembrane helix</keyword>
<feature type="transmembrane region" description="Helical" evidence="1">
    <location>
        <begin position="126"/>
        <end position="150"/>
    </location>
</feature>
<feature type="transmembrane region" description="Helical" evidence="1">
    <location>
        <begin position="94"/>
        <end position="114"/>
    </location>
</feature>
<name>A0ABR3AAD7_9AGAR</name>
<feature type="transmembrane region" description="Helical" evidence="1">
    <location>
        <begin position="170"/>
        <end position="188"/>
    </location>
</feature>
<evidence type="ECO:0000256" key="1">
    <source>
        <dbReference type="SAM" id="Phobius"/>
    </source>
</evidence>
<keyword evidence="1" id="KW-0812">Transmembrane</keyword>
<dbReference type="EMBL" id="JBBXMP010000006">
    <property type="protein sequence ID" value="KAL0070490.1"/>
    <property type="molecule type" value="Genomic_DNA"/>
</dbReference>
<sequence length="214" mass="23495">MRAILAGSSTAGTNRSLVVAEQVLVSIGFFALLFGAYGLALARLNLCDHEPKNPIARLTRNQRLFSLVATVAIVLSIVSSSSDNPDLADTLRKASVIIYLVLTVLQAYQSLILLKCENSEREYVRISSMTTFGGRYGSFILMAIAVLLLIRQAFATATMSNLAKQYQEHLWYPLLALPEFLCVVLYALPGLIPMKTEAELPQYNLTEHNSSHSG</sequence>